<evidence type="ECO:0000313" key="2">
    <source>
        <dbReference type="EMBL" id="GBN02944.1"/>
    </source>
</evidence>
<dbReference type="Proteomes" id="UP000499080">
    <property type="component" value="Unassembled WGS sequence"/>
</dbReference>
<proteinExistence type="predicted"/>
<evidence type="ECO:0000313" key="1">
    <source>
        <dbReference type="EMBL" id="GBN02914.1"/>
    </source>
</evidence>
<dbReference type="EMBL" id="BGPR01195353">
    <property type="protein sequence ID" value="GBN02914.1"/>
    <property type="molecule type" value="Genomic_DNA"/>
</dbReference>
<name>A0A4Y2KJY5_ARAVE</name>
<gene>
    <name evidence="2" type="ORF">AVEN_125068_1</name>
    <name evidence="1" type="ORF">AVEN_79156_1</name>
</gene>
<accession>A0A4Y2KJY5</accession>
<dbReference type="EMBL" id="BGPR01195360">
    <property type="protein sequence ID" value="GBN02944.1"/>
    <property type="molecule type" value="Genomic_DNA"/>
</dbReference>
<comment type="caution">
    <text evidence="1">The sequence shown here is derived from an EMBL/GenBank/DDBJ whole genome shotgun (WGS) entry which is preliminary data.</text>
</comment>
<sequence length="153" mass="17836">MDIGLPQQCMESRHCKQCLGDTYDVRRALQAMQFHRLSVSAAMEILSSCIFNILLHFSSDRSPHWLPFLAWSDRIYTEWGTLFSEEKENTTLYFSRICLFNESLKPCLFQYSEREKSIDRVRLPKSDLCNLVPVSPVPLYERINSTSKYKIAG</sequence>
<keyword evidence="3" id="KW-1185">Reference proteome</keyword>
<protein>
    <submittedName>
        <fullName evidence="1">Uncharacterized protein</fullName>
    </submittedName>
</protein>
<organism evidence="1 3">
    <name type="scientific">Araneus ventricosus</name>
    <name type="common">Orbweaver spider</name>
    <name type="synonym">Epeira ventricosa</name>
    <dbReference type="NCBI Taxonomy" id="182803"/>
    <lineage>
        <taxon>Eukaryota</taxon>
        <taxon>Metazoa</taxon>
        <taxon>Ecdysozoa</taxon>
        <taxon>Arthropoda</taxon>
        <taxon>Chelicerata</taxon>
        <taxon>Arachnida</taxon>
        <taxon>Araneae</taxon>
        <taxon>Araneomorphae</taxon>
        <taxon>Entelegynae</taxon>
        <taxon>Araneoidea</taxon>
        <taxon>Araneidae</taxon>
        <taxon>Araneus</taxon>
    </lineage>
</organism>
<evidence type="ECO:0000313" key="3">
    <source>
        <dbReference type="Proteomes" id="UP000499080"/>
    </source>
</evidence>
<reference evidence="1 3" key="1">
    <citation type="journal article" date="2019" name="Sci. Rep.">
        <title>Orb-weaving spider Araneus ventricosus genome elucidates the spidroin gene catalogue.</title>
        <authorList>
            <person name="Kono N."/>
            <person name="Nakamura H."/>
            <person name="Ohtoshi R."/>
            <person name="Moran D.A.P."/>
            <person name="Shinohara A."/>
            <person name="Yoshida Y."/>
            <person name="Fujiwara M."/>
            <person name="Mori M."/>
            <person name="Tomita M."/>
            <person name="Arakawa K."/>
        </authorList>
    </citation>
    <scope>NUCLEOTIDE SEQUENCE [LARGE SCALE GENOMIC DNA]</scope>
</reference>
<dbReference type="AlphaFoldDB" id="A0A4Y2KJY5"/>